<sequence length="54" mass="5754">MDLSVLFAKESSSPRKLSGSDPLFTPSPLVPRIPQMSECLSALSTQFLASLNGT</sequence>
<evidence type="ECO:0000313" key="2">
    <source>
        <dbReference type="Proteomes" id="UP000054217"/>
    </source>
</evidence>
<keyword evidence="2" id="KW-1185">Reference proteome</keyword>
<reference evidence="1 2" key="1">
    <citation type="submission" date="2014-04" db="EMBL/GenBank/DDBJ databases">
        <authorList>
            <consortium name="DOE Joint Genome Institute"/>
            <person name="Kuo A."/>
            <person name="Kohler A."/>
            <person name="Costa M.D."/>
            <person name="Nagy L.G."/>
            <person name="Floudas D."/>
            <person name="Copeland A."/>
            <person name="Barry K.W."/>
            <person name="Cichocki N."/>
            <person name="Veneault-Fourrey C."/>
            <person name="LaButti K."/>
            <person name="Lindquist E.A."/>
            <person name="Lipzen A."/>
            <person name="Lundell T."/>
            <person name="Morin E."/>
            <person name="Murat C."/>
            <person name="Sun H."/>
            <person name="Tunlid A."/>
            <person name="Henrissat B."/>
            <person name="Grigoriev I.V."/>
            <person name="Hibbett D.S."/>
            <person name="Martin F."/>
            <person name="Nordberg H.P."/>
            <person name="Cantor M.N."/>
            <person name="Hua S.X."/>
        </authorList>
    </citation>
    <scope>NUCLEOTIDE SEQUENCE [LARGE SCALE GENOMIC DNA]</scope>
    <source>
        <strain evidence="1 2">Marx 270</strain>
    </source>
</reference>
<evidence type="ECO:0000313" key="1">
    <source>
        <dbReference type="EMBL" id="KIO05750.1"/>
    </source>
</evidence>
<dbReference type="HOGENOM" id="CLU_3051345_0_0_1"/>
<dbReference type="EMBL" id="KN831965">
    <property type="protein sequence ID" value="KIO05750.1"/>
    <property type="molecule type" value="Genomic_DNA"/>
</dbReference>
<dbReference type="AlphaFoldDB" id="A0A0C3NY42"/>
<dbReference type="Proteomes" id="UP000054217">
    <property type="component" value="Unassembled WGS sequence"/>
</dbReference>
<dbReference type="InParanoid" id="A0A0C3NY42"/>
<accession>A0A0C3NY42</accession>
<gene>
    <name evidence="1" type="ORF">M404DRAFT_999479</name>
</gene>
<organism evidence="1 2">
    <name type="scientific">Pisolithus tinctorius Marx 270</name>
    <dbReference type="NCBI Taxonomy" id="870435"/>
    <lineage>
        <taxon>Eukaryota</taxon>
        <taxon>Fungi</taxon>
        <taxon>Dikarya</taxon>
        <taxon>Basidiomycota</taxon>
        <taxon>Agaricomycotina</taxon>
        <taxon>Agaricomycetes</taxon>
        <taxon>Agaricomycetidae</taxon>
        <taxon>Boletales</taxon>
        <taxon>Sclerodermatineae</taxon>
        <taxon>Pisolithaceae</taxon>
        <taxon>Pisolithus</taxon>
    </lineage>
</organism>
<reference evidence="2" key="2">
    <citation type="submission" date="2015-01" db="EMBL/GenBank/DDBJ databases">
        <title>Evolutionary Origins and Diversification of the Mycorrhizal Mutualists.</title>
        <authorList>
            <consortium name="DOE Joint Genome Institute"/>
            <consortium name="Mycorrhizal Genomics Consortium"/>
            <person name="Kohler A."/>
            <person name="Kuo A."/>
            <person name="Nagy L.G."/>
            <person name="Floudas D."/>
            <person name="Copeland A."/>
            <person name="Barry K.W."/>
            <person name="Cichocki N."/>
            <person name="Veneault-Fourrey C."/>
            <person name="LaButti K."/>
            <person name="Lindquist E.A."/>
            <person name="Lipzen A."/>
            <person name="Lundell T."/>
            <person name="Morin E."/>
            <person name="Murat C."/>
            <person name="Riley R."/>
            <person name="Ohm R."/>
            <person name="Sun H."/>
            <person name="Tunlid A."/>
            <person name="Henrissat B."/>
            <person name="Grigoriev I.V."/>
            <person name="Hibbett D.S."/>
            <person name="Martin F."/>
        </authorList>
    </citation>
    <scope>NUCLEOTIDE SEQUENCE [LARGE SCALE GENOMIC DNA]</scope>
    <source>
        <strain evidence="2">Marx 270</strain>
    </source>
</reference>
<protein>
    <submittedName>
        <fullName evidence="1">Uncharacterized protein</fullName>
    </submittedName>
</protein>
<proteinExistence type="predicted"/>
<name>A0A0C3NY42_PISTI</name>